<dbReference type="KEGG" id="ftj:FTUN_8960"/>
<evidence type="ECO:0000256" key="1">
    <source>
        <dbReference type="ARBA" id="ARBA00022676"/>
    </source>
</evidence>
<dbReference type="AlphaFoldDB" id="A0A6M5Z5F1"/>
<organism evidence="5 6">
    <name type="scientific">Frigoriglobus tundricola</name>
    <dbReference type="NCBI Taxonomy" id="2774151"/>
    <lineage>
        <taxon>Bacteria</taxon>
        <taxon>Pseudomonadati</taxon>
        <taxon>Planctomycetota</taxon>
        <taxon>Planctomycetia</taxon>
        <taxon>Gemmatales</taxon>
        <taxon>Gemmataceae</taxon>
        <taxon>Frigoriglobus</taxon>
    </lineage>
</organism>
<reference evidence="6" key="1">
    <citation type="submission" date="2020-05" db="EMBL/GenBank/DDBJ databases">
        <title>Frigoriglobus tundricola gen. nov., sp. nov., a psychrotolerant cellulolytic planctomycete of the family Gemmataceae with two divergent copies of 16S rRNA gene.</title>
        <authorList>
            <person name="Kulichevskaya I.S."/>
            <person name="Ivanova A.A."/>
            <person name="Naumoff D.G."/>
            <person name="Beletsky A.V."/>
            <person name="Rijpstra W.I.C."/>
            <person name="Sinninghe Damste J.S."/>
            <person name="Mardanov A.V."/>
            <person name="Ravin N.V."/>
            <person name="Dedysh S.N."/>
        </authorList>
    </citation>
    <scope>NUCLEOTIDE SEQUENCE [LARGE SCALE GENOMIC DNA]</scope>
    <source>
        <strain evidence="6">PL17</strain>
    </source>
</reference>
<accession>A0A6M5Z5F1</accession>
<dbReference type="CDD" id="cd03801">
    <property type="entry name" value="GT4_PimA-like"/>
    <property type="match status" value="1"/>
</dbReference>
<keyword evidence="1" id="KW-0328">Glycosyltransferase</keyword>
<dbReference type="PANTHER" id="PTHR12526:SF510">
    <property type="entry name" value="D-INOSITOL 3-PHOSPHATE GLYCOSYLTRANSFERASE"/>
    <property type="match status" value="1"/>
</dbReference>
<dbReference type="GO" id="GO:0016757">
    <property type="term" value="F:glycosyltransferase activity"/>
    <property type="evidence" value="ECO:0007669"/>
    <property type="project" value="UniProtKB-KW"/>
</dbReference>
<dbReference type="PANTHER" id="PTHR12526">
    <property type="entry name" value="GLYCOSYLTRANSFERASE"/>
    <property type="match status" value="1"/>
</dbReference>
<evidence type="ECO:0000256" key="3">
    <source>
        <dbReference type="SAM" id="MobiDB-lite"/>
    </source>
</evidence>
<dbReference type="Gene3D" id="3.40.50.2000">
    <property type="entry name" value="Glycogen Phosphorylase B"/>
    <property type="match status" value="1"/>
</dbReference>
<sequence>MKGFHVLRIACARLWAVRRDFEVVVTDAAPEDRPVEPWARYAGWQSQADLPGQMTGADLVVVPTVAQEALGRTAVEAMAAGKPVVASRIGGLPFTVTDGATGLLCAPNDPADLGAKIAALLDDPTLRARLGAPPAGSGSRSTTPGPRSSSGTTAPCSATRGPAGPQCPQAPRTRESHRTLSSSRWSWPSRLLRPRRLRCSNRLPVLSRSGACWRSATGPPTNWSGRSRRTGGRPSRPPTGCCSTTAARRTTRRPTAPSASGTGGGSSGSSRPSLAGTWPTRTTGRSRPSIRRSGSSSRATPTSCSARRRSRSRPGAGPGRSASSST</sequence>
<dbReference type="Pfam" id="PF00534">
    <property type="entry name" value="Glycos_transf_1"/>
    <property type="match status" value="1"/>
</dbReference>
<keyword evidence="6" id="KW-1185">Reference proteome</keyword>
<dbReference type="Proteomes" id="UP000503447">
    <property type="component" value="Chromosome"/>
</dbReference>
<protein>
    <submittedName>
        <fullName evidence="5">D-inositol 3-phosphate glycosyltransferase</fullName>
    </submittedName>
</protein>
<gene>
    <name evidence="5" type="ORF">FTUN_8960</name>
</gene>
<feature type="region of interest" description="Disordered" evidence="3">
    <location>
        <begin position="211"/>
        <end position="326"/>
    </location>
</feature>
<dbReference type="InterPro" id="IPR001296">
    <property type="entry name" value="Glyco_trans_1"/>
</dbReference>
<evidence type="ECO:0000256" key="2">
    <source>
        <dbReference type="ARBA" id="ARBA00022679"/>
    </source>
</evidence>
<feature type="compositionally biased region" description="Low complexity" evidence="3">
    <location>
        <begin position="133"/>
        <end position="155"/>
    </location>
</feature>
<feature type="domain" description="Glycosyl transferase family 1" evidence="4">
    <location>
        <begin position="39"/>
        <end position="131"/>
    </location>
</feature>
<feature type="compositionally biased region" description="Low complexity" evidence="3">
    <location>
        <begin position="313"/>
        <end position="326"/>
    </location>
</feature>
<keyword evidence="2 5" id="KW-0808">Transferase</keyword>
<proteinExistence type="predicted"/>
<evidence type="ECO:0000259" key="4">
    <source>
        <dbReference type="Pfam" id="PF00534"/>
    </source>
</evidence>
<feature type="region of interest" description="Disordered" evidence="3">
    <location>
        <begin position="128"/>
        <end position="185"/>
    </location>
</feature>
<feature type="compositionally biased region" description="Low complexity" evidence="3">
    <location>
        <begin position="232"/>
        <end position="260"/>
    </location>
</feature>
<feature type="compositionally biased region" description="Low complexity" evidence="3">
    <location>
        <begin position="268"/>
        <end position="305"/>
    </location>
</feature>
<evidence type="ECO:0000313" key="5">
    <source>
        <dbReference type="EMBL" id="QJX01316.1"/>
    </source>
</evidence>
<evidence type="ECO:0000313" key="6">
    <source>
        <dbReference type="Proteomes" id="UP000503447"/>
    </source>
</evidence>
<dbReference type="SUPFAM" id="SSF53756">
    <property type="entry name" value="UDP-Glycosyltransferase/glycogen phosphorylase"/>
    <property type="match status" value="1"/>
</dbReference>
<dbReference type="EMBL" id="CP053452">
    <property type="protein sequence ID" value="QJX01316.1"/>
    <property type="molecule type" value="Genomic_DNA"/>
</dbReference>
<name>A0A6M5Z5F1_9BACT</name>